<evidence type="ECO:0008006" key="4">
    <source>
        <dbReference type="Google" id="ProtNLM"/>
    </source>
</evidence>
<dbReference type="AlphaFoldDB" id="A0AAN1W0W5"/>
<proteinExistence type="predicted"/>
<dbReference type="Pfam" id="PF11306">
    <property type="entry name" value="DUF3108"/>
    <property type="match status" value="1"/>
</dbReference>
<keyword evidence="1" id="KW-0732">Signal</keyword>
<feature type="signal peptide" evidence="1">
    <location>
        <begin position="1"/>
        <end position="21"/>
    </location>
</feature>
<protein>
    <recommendedName>
        <fullName evidence="4">DUF3108 domain-containing protein</fullName>
    </recommendedName>
</protein>
<accession>A0AAN1W0W5</accession>
<feature type="chain" id="PRO_5042854779" description="DUF3108 domain-containing protein" evidence="1">
    <location>
        <begin position="22"/>
        <end position="233"/>
    </location>
</feature>
<dbReference type="InterPro" id="IPR021457">
    <property type="entry name" value="DUF3108"/>
</dbReference>
<dbReference type="RefSeq" id="WP_212785382.1">
    <property type="nucleotide sequence ID" value="NZ_AP019536.1"/>
</dbReference>
<evidence type="ECO:0000256" key="1">
    <source>
        <dbReference type="SAM" id="SignalP"/>
    </source>
</evidence>
<evidence type="ECO:0000313" key="3">
    <source>
        <dbReference type="Proteomes" id="UP001319121"/>
    </source>
</evidence>
<dbReference type="Proteomes" id="UP001319121">
    <property type="component" value="Chromosome"/>
</dbReference>
<sequence length="233" mass="26549">MKWFSHILAWLVLCIAVPAHAAAPNSVQVTYDIYKGSIKIGEIEEVYTRDKDHYTLSSITKPVGIFAVFKPEKVFVNSRGLVGKQGLKPLHFDHRREQDASKDSSAEFDWEKGELTQIHQEQRDMVALPEGTQDRLSAMYQFMFLPNSATVVDFPMTNGIRLNNYHYAVSRGQKLKTPAGEFSTLYLDDQAKSGERHNEIWLATQRYNLPCKMVITEANGDQLTQVLSKLQIR</sequence>
<dbReference type="EMBL" id="AP019536">
    <property type="protein sequence ID" value="BBJ00132.1"/>
    <property type="molecule type" value="Genomic_DNA"/>
</dbReference>
<name>A0AAN1W0W5_9PROT</name>
<dbReference type="KEGG" id="fku:FGKAn22_18240"/>
<gene>
    <name evidence="2" type="ORF">FGKAn22_18240</name>
</gene>
<evidence type="ECO:0000313" key="2">
    <source>
        <dbReference type="EMBL" id="BBJ00132.1"/>
    </source>
</evidence>
<keyword evidence="3" id="KW-1185">Reference proteome</keyword>
<organism evidence="2 3">
    <name type="scientific">Ferrigenium kumadai</name>
    <dbReference type="NCBI Taxonomy" id="1682490"/>
    <lineage>
        <taxon>Bacteria</taxon>
        <taxon>Pseudomonadati</taxon>
        <taxon>Pseudomonadota</taxon>
        <taxon>Betaproteobacteria</taxon>
        <taxon>Nitrosomonadales</taxon>
        <taxon>Gallionellaceae</taxon>
        <taxon>Ferrigenium</taxon>
    </lineage>
</organism>
<reference evidence="2 3" key="1">
    <citation type="submission" date="2019-03" db="EMBL/GenBank/DDBJ databases">
        <title>Complete genome sequence of Ferrigenium kumadai strain An22, a microaerophilic iron-oxidizing bacterium isolated from a paddy field soil.</title>
        <authorList>
            <person name="Watanabe T."/>
            <person name="Asakawa S."/>
        </authorList>
    </citation>
    <scope>NUCLEOTIDE SEQUENCE [LARGE SCALE GENOMIC DNA]</scope>
    <source>
        <strain evidence="2 3">An22</strain>
    </source>
</reference>